<keyword evidence="3" id="KW-1185">Reference proteome</keyword>
<dbReference type="AlphaFoldDB" id="A0ABD0LXT7"/>
<feature type="compositionally biased region" description="Basic and acidic residues" evidence="1">
    <location>
        <begin position="9"/>
        <end position="24"/>
    </location>
</feature>
<gene>
    <name evidence="2" type="ORF">BaRGS_00004521</name>
</gene>
<dbReference type="EMBL" id="JACVVK020000016">
    <property type="protein sequence ID" value="KAK7504217.1"/>
    <property type="molecule type" value="Genomic_DNA"/>
</dbReference>
<evidence type="ECO:0000313" key="2">
    <source>
        <dbReference type="EMBL" id="KAK7504217.1"/>
    </source>
</evidence>
<name>A0ABD0LXT7_9CAEN</name>
<sequence>MNTHTVKRNTKDGHQIQNKEERSSKLNTGLMHPATITKLGKQLVKGNKKEKQVMQQPSVSILLNYMHSTRWWSPH</sequence>
<comment type="caution">
    <text evidence="2">The sequence shown here is derived from an EMBL/GenBank/DDBJ whole genome shotgun (WGS) entry which is preliminary data.</text>
</comment>
<feature type="region of interest" description="Disordered" evidence="1">
    <location>
        <begin position="1"/>
        <end position="31"/>
    </location>
</feature>
<evidence type="ECO:0000256" key="1">
    <source>
        <dbReference type="SAM" id="MobiDB-lite"/>
    </source>
</evidence>
<protein>
    <submittedName>
        <fullName evidence="2">Uncharacterized protein</fullName>
    </submittedName>
</protein>
<evidence type="ECO:0000313" key="3">
    <source>
        <dbReference type="Proteomes" id="UP001519460"/>
    </source>
</evidence>
<dbReference type="Proteomes" id="UP001519460">
    <property type="component" value="Unassembled WGS sequence"/>
</dbReference>
<reference evidence="2 3" key="1">
    <citation type="journal article" date="2023" name="Sci. Data">
        <title>Genome assembly of the Korean intertidal mud-creeper Batillaria attramentaria.</title>
        <authorList>
            <person name="Patra A.K."/>
            <person name="Ho P.T."/>
            <person name="Jun S."/>
            <person name="Lee S.J."/>
            <person name="Kim Y."/>
            <person name="Won Y.J."/>
        </authorList>
    </citation>
    <scope>NUCLEOTIDE SEQUENCE [LARGE SCALE GENOMIC DNA]</scope>
    <source>
        <strain evidence="2">Wonlab-2016</strain>
    </source>
</reference>
<organism evidence="2 3">
    <name type="scientific">Batillaria attramentaria</name>
    <dbReference type="NCBI Taxonomy" id="370345"/>
    <lineage>
        <taxon>Eukaryota</taxon>
        <taxon>Metazoa</taxon>
        <taxon>Spiralia</taxon>
        <taxon>Lophotrochozoa</taxon>
        <taxon>Mollusca</taxon>
        <taxon>Gastropoda</taxon>
        <taxon>Caenogastropoda</taxon>
        <taxon>Sorbeoconcha</taxon>
        <taxon>Cerithioidea</taxon>
        <taxon>Batillariidae</taxon>
        <taxon>Batillaria</taxon>
    </lineage>
</organism>
<accession>A0ABD0LXT7</accession>
<proteinExistence type="predicted"/>